<reference evidence="3 4" key="1">
    <citation type="submission" date="2019-03" db="EMBL/GenBank/DDBJ databases">
        <title>Genomic Encyclopedia of Type Strains, Phase IV (KMG-IV): sequencing the most valuable type-strain genomes for metagenomic binning, comparative biology and taxonomic classification.</title>
        <authorList>
            <person name="Goeker M."/>
        </authorList>
    </citation>
    <scope>NUCLEOTIDE SEQUENCE [LARGE SCALE GENOMIC DNA]</scope>
    <source>
        <strain evidence="3 4">DSM 16326</strain>
    </source>
</reference>
<keyword evidence="2" id="KW-0472">Membrane</keyword>
<feature type="transmembrane region" description="Helical" evidence="2">
    <location>
        <begin position="196"/>
        <end position="217"/>
    </location>
</feature>
<dbReference type="InterPro" id="IPR051311">
    <property type="entry name" value="DedA_domain"/>
</dbReference>
<accession>A0A4R8ITF0</accession>
<comment type="caution">
    <text evidence="3">The sequence shown here is derived from an EMBL/GenBank/DDBJ whole genome shotgun (WGS) entry which is preliminary data.</text>
</comment>
<organism evidence="3 4">
    <name type="scientific">Thiohalophilus thiocyanatoxydans</name>
    <dbReference type="NCBI Taxonomy" id="381308"/>
    <lineage>
        <taxon>Bacteria</taxon>
        <taxon>Pseudomonadati</taxon>
        <taxon>Pseudomonadota</taxon>
        <taxon>Gammaproteobacteria</taxon>
        <taxon>Thiohalomonadales</taxon>
        <taxon>Thiohalophilaceae</taxon>
        <taxon>Thiohalophilus</taxon>
    </lineage>
</organism>
<feature type="transmembrane region" description="Helical" evidence="2">
    <location>
        <begin position="39"/>
        <end position="60"/>
    </location>
</feature>
<keyword evidence="2" id="KW-0812">Transmembrane</keyword>
<feature type="transmembrane region" description="Helical" evidence="2">
    <location>
        <begin position="171"/>
        <end position="190"/>
    </location>
</feature>
<dbReference type="OrthoDB" id="9814483at2"/>
<dbReference type="EMBL" id="SOQX01000001">
    <property type="protein sequence ID" value="TDY04276.1"/>
    <property type="molecule type" value="Genomic_DNA"/>
</dbReference>
<dbReference type="RefSeq" id="WP_134081047.1">
    <property type="nucleotide sequence ID" value="NZ_SOQX01000001.1"/>
</dbReference>
<evidence type="ECO:0008006" key="5">
    <source>
        <dbReference type="Google" id="ProtNLM"/>
    </source>
</evidence>
<dbReference type="Proteomes" id="UP000294914">
    <property type="component" value="Unassembled WGS sequence"/>
</dbReference>
<keyword evidence="2" id="KW-1133">Transmembrane helix</keyword>
<feature type="region of interest" description="Disordered" evidence="1">
    <location>
        <begin position="74"/>
        <end position="132"/>
    </location>
</feature>
<gene>
    <name evidence="3" type="ORF">EDC23_0651</name>
</gene>
<proteinExistence type="predicted"/>
<name>A0A4R8ITF0_9GAMM</name>
<evidence type="ECO:0000256" key="2">
    <source>
        <dbReference type="SAM" id="Phobius"/>
    </source>
</evidence>
<dbReference type="AlphaFoldDB" id="A0A4R8ITF0"/>
<dbReference type="PANTHER" id="PTHR42709">
    <property type="entry name" value="ALKALINE PHOSPHATASE LIKE PROTEIN"/>
    <property type="match status" value="1"/>
</dbReference>
<evidence type="ECO:0000313" key="3">
    <source>
        <dbReference type="EMBL" id="TDY04276.1"/>
    </source>
</evidence>
<evidence type="ECO:0000313" key="4">
    <source>
        <dbReference type="Proteomes" id="UP000294914"/>
    </source>
</evidence>
<sequence>MTDLTSWSLFLSAFLSSTLLPGGSEAVLAYLTRAQGHELWWLLAVASVGNTLGGMTSWLVGRVIAIRYPPIASDEVRGTSNEDSSDHLPLTPSLEEGENSPGSSTIPSPSRGGSGWGDKHQTAATDDSELMVRGTHPAEATEARVFPRPSPLVPRPSPKALERLRRRGAPILLLSWLPIIGDPLCVAAGWLRIHWLLSLVLIGIGKTARYAVVVFVFM</sequence>
<dbReference type="PANTHER" id="PTHR42709:SF4">
    <property type="entry name" value="INNER MEMBRANE PROTEIN YQAA"/>
    <property type="match status" value="1"/>
</dbReference>
<keyword evidence="4" id="KW-1185">Reference proteome</keyword>
<protein>
    <recommendedName>
        <fullName evidence="5">Membrane protein YqaA with SNARE-associated domain</fullName>
    </recommendedName>
</protein>
<evidence type="ECO:0000256" key="1">
    <source>
        <dbReference type="SAM" id="MobiDB-lite"/>
    </source>
</evidence>